<organism evidence="2 3">
    <name type="scientific">Fimbriimonas ginsengisoli Gsoil 348</name>
    <dbReference type="NCBI Taxonomy" id="661478"/>
    <lineage>
        <taxon>Bacteria</taxon>
        <taxon>Bacillati</taxon>
        <taxon>Armatimonadota</taxon>
        <taxon>Fimbriimonadia</taxon>
        <taxon>Fimbriimonadales</taxon>
        <taxon>Fimbriimonadaceae</taxon>
        <taxon>Fimbriimonas</taxon>
    </lineage>
</organism>
<dbReference type="PANTHER" id="PTHR43308:SF1">
    <property type="entry name" value="OUTER MEMBRANE PROTEIN ALPHA"/>
    <property type="match status" value="1"/>
</dbReference>
<dbReference type="InterPro" id="IPR001119">
    <property type="entry name" value="SLH_dom"/>
</dbReference>
<dbReference type="InterPro" id="IPR023614">
    <property type="entry name" value="Porin_dom_sf"/>
</dbReference>
<dbReference type="PROSITE" id="PS51272">
    <property type="entry name" value="SLH"/>
    <property type="match status" value="1"/>
</dbReference>
<dbReference type="Gene3D" id="2.40.160.10">
    <property type="entry name" value="Porin"/>
    <property type="match status" value="1"/>
</dbReference>
<dbReference type="PANTHER" id="PTHR43308">
    <property type="entry name" value="OUTER MEMBRANE PROTEIN ALPHA-RELATED"/>
    <property type="match status" value="1"/>
</dbReference>
<evidence type="ECO:0000313" key="3">
    <source>
        <dbReference type="Proteomes" id="UP000027982"/>
    </source>
</evidence>
<sequence length="651" mass="70376">MVIPAFAQDNFPDVPDNHWAYEALANLKKAGVLVGYPDGLFRGGRPASRYELAVAINAAYTRLSTLAAGLQSQIDALKGDKMDLSGYAKKEDLQNLRDALSALQNDVNAMKGWGDDIANLKRLADTFQKELQGLGVDVEAMKKDLGDLADRVTKLENRKPAVDISGDANLWLGAGNARDDFYGMDMDGRINGTTRPNSPFTTGAPTGLTKDLTILHELGLTLAGTNDTGPKWHGTLVVGNMLGGIGGEGFGNQSTLFPGNNQGFGYGEGPADVYLQDFSVRFDTSVAGLAFNAEVGRVGYKVSPYIYQRIDKTSYFSNERWDNGLYYFDGGILGFNFGGAKLDVFGGRTSNTTVDGRTAVSSVNGTPVDPLVSGPIFGQFTPGGARLSFDRQVGANLNVPLSTAGNLNLAYLILETNDTAAASLNANRLNVFGGSADWSFGRIKLEGGYSKTNLTYNSTNVLDNDNTAWNAKIGYNGDKWGLWGGYREVEANYLAPGDWGRLGVERNPTNIKGFQVGGHLDVSNALTIKAMGEFDKGKSDTYQFTSGFNEGTKIDKFAVDLGYRLNSNFDVHLGYEDTKFKGMTTPGGRVTNFGANEPHYRWTTIGFGYGLSDAAKLSFQYQISDIENEFYITDGGRFKGGFLTTQLSVKF</sequence>
<dbReference type="HOGENOM" id="CLU_429435_0_0_0"/>
<dbReference type="EMBL" id="CP007139">
    <property type="protein sequence ID" value="AIE85199.1"/>
    <property type="molecule type" value="Genomic_DNA"/>
</dbReference>
<dbReference type="InterPro" id="IPR051465">
    <property type="entry name" value="Cell_Envelope_Struct_Comp"/>
</dbReference>
<dbReference type="AlphaFoldDB" id="A0A068NUB2"/>
<feature type="domain" description="SLH" evidence="1">
    <location>
        <begin position="7"/>
        <end position="70"/>
    </location>
</feature>
<accession>A0A068NUB2</accession>
<evidence type="ECO:0000259" key="1">
    <source>
        <dbReference type="PROSITE" id="PS51272"/>
    </source>
</evidence>
<dbReference type="KEGG" id="fgi:OP10G_1831"/>
<proteinExistence type="predicted"/>
<dbReference type="STRING" id="661478.OP10G_1831"/>
<evidence type="ECO:0000313" key="2">
    <source>
        <dbReference type="EMBL" id="AIE85199.1"/>
    </source>
</evidence>
<dbReference type="Proteomes" id="UP000027982">
    <property type="component" value="Chromosome"/>
</dbReference>
<reference evidence="2 3" key="1">
    <citation type="journal article" date="2014" name="PLoS ONE">
        <title>The first complete genome sequence of the class fimbriimonadia in the phylum armatimonadetes.</title>
        <authorList>
            <person name="Hu Z.Y."/>
            <person name="Wang Y.Z."/>
            <person name="Im W.T."/>
            <person name="Wang S.Y."/>
            <person name="Zhao G.P."/>
            <person name="Zheng H.J."/>
            <person name="Quan Z.X."/>
        </authorList>
    </citation>
    <scope>NUCLEOTIDE SEQUENCE [LARGE SCALE GENOMIC DNA]</scope>
    <source>
        <strain evidence="2">Gsoil 348</strain>
    </source>
</reference>
<name>A0A068NUB2_FIMGI</name>
<protein>
    <submittedName>
        <fullName evidence="2">S-layer domain protein</fullName>
    </submittedName>
</protein>
<keyword evidence="3" id="KW-1185">Reference proteome</keyword>
<dbReference type="SUPFAM" id="SSF56935">
    <property type="entry name" value="Porins"/>
    <property type="match status" value="1"/>
</dbReference>
<dbReference type="Pfam" id="PF00395">
    <property type="entry name" value="SLH"/>
    <property type="match status" value="1"/>
</dbReference>
<dbReference type="eggNOG" id="COG1196">
    <property type="taxonomic scope" value="Bacteria"/>
</dbReference>
<gene>
    <name evidence="2" type="ORF">OP10G_1831</name>
</gene>